<sequence length="349" mass="39102">MLRLEPMPNCLRDQQSPRNRVCYKSETCSMAVGLQSQKAVVRIDNVGGHTTEILELHSVKPSVQIFVVLGNPGVVAFYHDYVESLFKFLNGKASITVISHVAHTSEAINLDESFKSLIIKDWEAGKLYSLHEQIEHKGHFLKGLVEKADVPIVLVGHSIGAYMVLELLKQFQDKVHYVLGVYPFLTLNRESLKQFIIFKFCLFPPMSRLLSSLSGLVGSSPRWISRTLLKSTLGWSWGANSVDLACSHLMKYSVARNFIYLGGTEFKQLKSPPDWDFLRKNQKKICLLFGSNDHWGPLSLLKEVSKKAPSLKVAVEREGLLHDFSCNEAGSIWVARFTADVVLSAVPGL</sequence>
<protein>
    <submittedName>
        <fullName evidence="1">Uncharacterized protein</fullName>
    </submittedName>
</protein>
<dbReference type="EMBL" id="CM055110">
    <property type="protein sequence ID" value="KAJ7521631.1"/>
    <property type="molecule type" value="Genomic_DNA"/>
</dbReference>
<gene>
    <name evidence="1" type="ORF">O6H91_19G061800</name>
</gene>
<evidence type="ECO:0000313" key="1">
    <source>
        <dbReference type="EMBL" id="KAJ7521631.1"/>
    </source>
</evidence>
<keyword evidence="2" id="KW-1185">Reference proteome</keyword>
<evidence type="ECO:0000313" key="2">
    <source>
        <dbReference type="Proteomes" id="UP001162992"/>
    </source>
</evidence>
<accession>A0ACC2AVY2</accession>
<reference evidence="2" key="1">
    <citation type="journal article" date="2024" name="Proc. Natl. Acad. Sci. U.S.A.">
        <title>Extraordinary preservation of gene collinearity over three hundred million years revealed in homosporous lycophytes.</title>
        <authorList>
            <person name="Li C."/>
            <person name="Wickell D."/>
            <person name="Kuo L.Y."/>
            <person name="Chen X."/>
            <person name="Nie B."/>
            <person name="Liao X."/>
            <person name="Peng D."/>
            <person name="Ji J."/>
            <person name="Jenkins J."/>
            <person name="Williams M."/>
            <person name="Shu S."/>
            <person name="Plott C."/>
            <person name="Barry K."/>
            <person name="Rajasekar S."/>
            <person name="Grimwood J."/>
            <person name="Han X."/>
            <person name="Sun S."/>
            <person name="Hou Z."/>
            <person name="He W."/>
            <person name="Dai G."/>
            <person name="Sun C."/>
            <person name="Schmutz J."/>
            <person name="Leebens-Mack J.H."/>
            <person name="Li F.W."/>
            <person name="Wang L."/>
        </authorList>
    </citation>
    <scope>NUCLEOTIDE SEQUENCE [LARGE SCALE GENOMIC DNA]</scope>
    <source>
        <strain evidence="2">cv. PW_Plant_1</strain>
    </source>
</reference>
<name>A0ACC2AVY2_DIPCM</name>
<comment type="caution">
    <text evidence="1">The sequence shown here is derived from an EMBL/GenBank/DDBJ whole genome shotgun (WGS) entry which is preliminary data.</text>
</comment>
<proteinExistence type="predicted"/>
<organism evidence="1 2">
    <name type="scientific">Diphasiastrum complanatum</name>
    <name type="common">Issler's clubmoss</name>
    <name type="synonym">Lycopodium complanatum</name>
    <dbReference type="NCBI Taxonomy" id="34168"/>
    <lineage>
        <taxon>Eukaryota</taxon>
        <taxon>Viridiplantae</taxon>
        <taxon>Streptophyta</taxon>
        <taxon>Embryophyta</taxon>
        <taxon>Tracheophyta</taxon>
        <taxon>Lycopodiopsida</taxon>
        <taxon>Lycopodiales</taxon>
        <taxon>Lycopodiaceae</taxon>
        <taxon>Lycopodioideae</taxon>
        <taxon>Diphasiastrum</taxon>
    </lineage>
</organism>
<dbReference type="Proteomes" id="UP001162992">
    <property type="component" value="Chromosome 19"/>
</dbReference>